<evidence type="ECO:0000313" key="1">
    <source>
        <dbReference type="EMBL" id="VAH01996.1"/>
    </source>
</evidence>
<gene>
    <name evidence="1" type="ORF">TRITD_1Av1G029730</name>
</gene>
<organism evidence="1 2">
    <name type="scientific">Triticum turgidum subsp. durum</name>
    <name type="common">Durum wheat</name>
    <name type="synonym">Triticum durum</name>
    <dbReference type="NCBI Taxonomy" id="4567"/>
    <lineage>
        <taxon>Eukaryota</taxon>
        <taxon>Viridiplantae</taxon>
        <taxon>Streptophyta</taxon>
        <taxon>Embryophyta</taxon>
        <taxon>Tracheophyta</taxon>
        <taxon>Spermatophyta</taxon>
        <taxon>Magnoliopsida</taxon>
        <taxon>Liliopsida</taxon>
        <taxon>Poales</taxon>
        <taxon>Poaceae</taxon>
        <taxon>BOP clade</taxon>
        <taxon>Pooideae</taxon>
        <taxon>Triticodae</taxon>
        <taxon>Triticeae</taxon>
        <taxon>Triticinae</taxon>
        <taxon>Triticum</taxon>
    </lineage>
</organism>
<protein>
    <submittedName>
        <fullName evidence="1">Uncharacterized protein</fullName>
    </submittedName>
</protein>
<dbReference type="Gramene" id="TRITD1Av1G029730.1">
    <property type="protein sequence ID" value="TRITD1Av1G029730.1"/>
    <property type="gene ID" value="TRITD1Av1G029730"/>
</dbReference>
<dbReference type="Proteomes" id="UP000324705">
    <property type="component" value="Chromosome 1A"/>
</dbReference>
<dbReference type="EMBL" id="LT934111">
    <property type="protein sequence ID" value="VAH01996.1"/>
    <property type="molecule type" value="Genomic_DNA"/>
</dbReference>
<proteinExistence type="predicted"/>
<accession>A0A9R0PYV6</accession>
<evidence type="ECO:0000313" key="2">
    <source>
        <dbReference type="Proteomes" id="UP000324705"/>
    </source>
</evidence>
<name>A0A9R0PYV6_TRITD</name>
<keyword evidence="2" id="KW-1185">Reference proteome</keyword>
<reference evidence="1 2" key="1">
    <citation type="submission" date="2017-09" db="EMBL/GenBank/DDBJ databases">
        <authorList>
            <consortium name="International Durum Wheat Genome Sequencing Consortium (IDWGSC)"/>
            <person name="Milanesi L."/>
        </authorList>
    </citation>
    <scope>NUCLEOTIDE SEQUENCE [LARGE SCALE GENOMIC DNA]</scope>
    <source>
        <strain evidence="2">cv. Svevo</strain>
    </source>
</reference>
<dbReference type="AlphaFoldDB" id="A0A9R0PYV6"/>
<sequence length="139" mass="14553">MRVRVRSSMSVSTVVGSYASEPRRPKACAEVERLAAHDEEREENIVLGDVAAEAAQGHSVDRGAIDAEVSRRGGARLETAGEDLEQHGLAVSAGPDDGEQLAGVGVADDVAEHEAAPAAAAYWRRGMCSRATGGIKEKT</sequence>